<evidence type="ECO:0000313" key="2">
    <source>
        <dbReference type="EMBL" id="GHD09875.1"/>
    </source>
</evidence>
<keyword evidence="1" id="KW-0472">Membrane</keyword>
<sequence>MYSDSKNKAYSGQGNLGSSLAAFAVMFVLFLGSLYSLSFWTLENGWLPGLACLVLATAAFLIPQGIMGRSEIKVEEQEQR</sequence>
<keyword evidence="3" id="KW-1185">Reference proteome</keyword>
<feature type="transmembrane region" description="Helical" evidence="1">
    <location>
        <begin position="46"/>
        <end position="63"/>
    </location>
</feature>
<gene>
    <name evidence="2" type="ORF">GCM10008096_22970</name>
</gene>
<accession>A0ABQ3GKX4</accession>
<reference evidence="3" key="1">
    <citation type="journal article" date="2019" name="Int. J. Syst. Evol. Microbiol.">
        <title>The Global Catalogue of Microorganisms (GCM) 10K type strain sequencing project: providing services to taxonomists for standard genome sequencing and annotation.</title>
        <authorList>
            <consortium name="The Broad Institute Genomics Platform"/>
            <consortium name="The Broad Institute Genome Sequencing Center for Infectious Disease"/>
            <person name="Wu L."/>
            <person name="Ma J."/>
        </authorList>
    </citation>
    <scope>NUCLEOTIDE SEQUENCE [LARGE SCALE GENOMIC DNA]</scope>
    <source>
        <strain evidence="3">KCTC 19466</strain>
    </source>
</reference>
<name>A0ABQ3GKX4_9MICC</name>
<keyword evidence="1" id="KW-0812">Transmembrane</keyword>
<dbReference type="EMBL" id="BMXK01000009">
    <property type="protein sequence ID" value="GHD09875.1"/>
    <property type="molecule type" value="Genomic_DNA"/>
</dbReference>
<protein>
    <submittedName>
        <fullName evidence="2">Uncharacterized protein</fullName>
    </submittedName>
</protein>
<comment type="caution">
    <text evidence="2">The sequence shown here is derived from an EMBL/GenBank/DDBJ whole genome shotgun (WGS) entry which is preliminary data.</text>
</comment>
<evidence type="ECO:0000313" key="3">
    <source>
        <dbReference type="Proteomes" id="UP000642819"/>
    </source>
</evidence>
<keyword evidence="1" id="KW-1133">Transmembrane helix</keyword>
<evidence type="ECO:0000256" key="1">
    <source>
        <dbReference type="SAM" id="Phobius"/>
    </source>
</evidence>
<proteinExistence type="predicted"/>
<feature type="transmembrane region" description="Helical" evidence="1">
    <location>
        <begin position="20"/>
        <end position="40"/>
    </location>
</feature>
<organism evidence="2 3">
    <name type="scientific">Zhihengliuella salsuginis</name>
    <dbReference type="NCBI Taxonomy" id="578222"/>
    <lineage>
        <taxon>Bacteria</taxon>
        <taxon>Bacillati</taxon>
        <taxon>Actinomycetota</taxon>
        <taxon>Actinomycetes</taxon>
        <taxon>Micrococcales</taxon>
        <taxon>Micrococcaceae</taxon>
        <taxon>Zhihengliuella</taxon>
    </lineage>
</organism>
<dbReference type="Proteomes" id="UP000642819">
    <property type="component" value="Unassembled WGS sequence"/>
</dbReference>